<accession>A0A0L1JUJ8</accession>
<dbReference type="RefSeq" id="WP_050528799.1">
    <property type="nucleotide sequence ID" value="NZ_AQQZ01000001.1"/>
</dbReference>
<proteinExistence type="predicted"/>
<gene>
    <name evidence="1" type="ORF">ATO11_00045</name>
</gene>
<name>A0A0L1JUJ8_9RHOB</name>
<comment type="caution">
    <text evidence="1">The sequence shown here is derived from an EMBL/GenBank/DDBJ whole genome shotgun (WGS) entry which is preliminary data.</text>
</comment>
<sequence>MRRAAALLVSVCGALAACDARDEVARIATCVGLVEKLHPHAPDLPLDAWRDRLAAARAAAPDLSDGYVRSHMGVGYEASFIILQNATVAAHPTLFDRFYARRIAARCDAGQAARRLMR</sequence>
<reference evidence="1 2" key="1">
    <citation type="journal article" date="2015" name="Int. J. Syst. Evol. Microbiol.">
        <title>Aestuariivita atlantica sp. nov., isolated from deep sea sediment of the Atlantic Ocean.</title>
        <authorList>
            <person name="Li G."/>
            <person name="Lai Q."/>
            <person name="Du Y."/>
            <person name="Liu X."/>
            <person name="Sun F."/>
            <person name="Shao Z."/>
        </authorList>
    </citation>
    <scope>NUCLEOTIDE SEQUENCE [LARGE SCALE GENOMIC DNA]</scope>
    <source>
        <strain evidence="1 2">22II-S11-z3</strain>
    </source>
</reference>
<dbReference type="PROSITE" id="PS51257">
    <property type="entry name" value="PROKAR_LIPOPROTEIN"/>
    <property type="match status" value="1"/>
</dbReference>
<evidence type="ECO:0008006" key="3">
    <source>
        <dbReference type="Google" id="ProtNLM"/>
    </source>
</evidence>
<organism evidence="1 2">
    <name type="scientific">Pseudaestuariivita atlantica</name>
    <dbReference type="NCBI Taxonomy" id="1317121"/>
    <lineage>
        <taxon>Bacteria</taxon>
        <taxon>Pseudomonadati</taxon>
        <taxon>Pseudomonadota</taxon>
        <taxon>Alphaproteobacteria</taxon>
        <taxon>Rhodobacterales</taxon>
        <taxon>Paracoccaceae</taxon>
        <taxon>Pseudaestuariivita</taxon>
    </lineage>
</organism>
<dbReference type="EMBL" id="AQQZ01000001">
    <property type="protein sequence ID" value="KNG95088.1"/>
    <property type="molecule type" value="Genomic_DNA"/>
</dbReference>
<dbReference type="AlphaFoldDB" id="A0A0L1JUJ8"/>
<evidence type="ECO:0000313" key="2">
    <source>
        <dbReference type="Proteomes" id="UP000036938"/>
    </source>
</evidence>
<dbReference type="Proteomes" id="UP000036938">
    <property type="component" value="Unassembled WGS sequence"/>
</dbReference>
<protein>
    <recommendedName>
        <fullName evidence="3">Lipoprotein</fullName>
    </recommendedName>
</protein>
<keyword evidence="2" id="KW-1185">Reference proteome</keyword>
<dbReference type="STRING" id="1317121.ATO11_00045"/>
<evidence type="ECO:0000313" key="1">
    <source>
        <dbReference type="EMBL" id="KNG95088.1"/>
    </source>
</evidence>